<feature type="domain" description="SLBB" evidence="2">
    <location>
        <begin position="139"/>
        <end position="224"/>
    </location>
</feature>
<feature type="domain" description="Soluble ligand binding" evidence="1">
    <location>
        <begin position="51"/>
        <end position="89"/>
    </location>
</feature>
<evidence type="ECO:0000259" key="1">
    <source>
        <dbReference type="Pfam" id="PF10531"/>
    </source>
</evidence>
<dbReference type="EMBL" id="BARU01024632">
    <property type="protein sequence ID" value="GAH51503.1"/>
    <property type="molecule type" value="Genomic_DNA"/>
</dbReference>
<name>X1I1U7_9ZZZZ</name>
<dbReference type="GO" id="GO:0015159">
    <property type="term" value="F:polysaccharide transmembrane transporter activity"/>
    <property type="evidence" value="ECO:0007669"/>
    <property type="project" value="InterPro"/>
</dbReference>
<dbReference type="InterPro" id="IPR019554">
    <property type="entry name" value="Soluble_ligand-bd"/>
</dbReference>
<protein>
    <recommendedName>
        <fullName evidence="4">Soluble ligand binding domain-containing protein</fullName>
    </recommendedName>
</protein>
<sequence length="275" mass="30992">SGSLREIHVIRDGKIRSTVDLYAFLLQGKTDGDIRLRDQDIVFVPVRNTTISVDGAVQRPGFYEALPVESFADVLAYSGGLKPNAQAQLAVERIVAIDEREHEDNAINAFYVDHEDIKNITVQDGDKITIHEIHPVQREVSVHGQVKNPGIYAYQDSMRLRDLLDLAGGLNDESYWKSVFSPRAEVIRRQEDKEYASVISIYLDRLREGDESQNILLQNLDQVVIRHNPYFDPPRNVTLLGEVNVPGVYSITKNDEILESIITKAGGFTDLAFED</sequence>
<evidence type="ECO:0008006" key="4">
    <source>
        <dbReference type="Google" id="ProtNLM"/>
    </source>
</evidence>
<dbReference type="SUPFAM" id="SSF142984">
    <property type="entry name" value="Nqo1 middle domain-like"/>
    <property type="match status" value="1"/>
</dbReference>
<dbReference type="Gene3D" id="3.10.560.10">
    <property type="entry name" value="Outer membrane lipoprotein wza domain like"/>
    <property type="match status" value="4"/>
</dbReference>
<feature type="domain" description="Soluble ligand binding" evidence="1">
    <location>
        <begin position="237"/>
        <end position="272"/>
    </location>
</feature>
<dbReference type="InterPro" id="IPR054765">
    <property type="entry name" value="SLBB_dom"/>
</dbReference>
<feature type="non-terminal residue" evidence="3">
    <location>
        <position position="1"/>
    </location>
</feature>
<evidence type="ECO:0000259" key="2">
    <source>
        <dbReference type="Pfam" id="PF22461"/>
    </source>
</evidence>
<dbReference type="Pfam" id="PF22461">
    <property type="entry name" value="SLBB_2"/>
    <property type="match status" value="1"/>
</dbReference>
<organism evidence="3">
    <name type="scientific">marine sediment metagenome</name>
    <dbReference type="NCBI Taxonomy" id="412755"/>
    <lineage>
        <taxon>unclassified sequences</taxon>
        <taxon>metagenomes</taxon>
        <taxon>ecological metagenomes</taxon>
    </lineage>
</organism>
<reference evidence="3" key="1">
    <citation type="journal article" date="2014" name="Front. Microbiol.">
        <title>High frequency of phylogenetically diverse reductive dehalogenase-homologous genes in deep subseafloor sedimentary metagenomes.</title>
        <authorList>
            <person name="Kawai M."/>
            <person name="Futagami T."/>
            <person name="Toyoda A."/>
            <person name="Takaki Y."/>
            <person name="Nishi S."/>
            <person name="Hori S."/>
            <person name="Arai W."/>
            <person name="Tsubouchi T."/>
            <person name="Morono Y."/>
            <person name="Uchiyama I."/>
            <person name="Ito T."/>
            <person name="Fujiyama A."/>
            <person name="Inagaki F."/>
            <person name="Takami H."/>
        </authorList>
    </citation>
    <scope>NUCLEOTIDE SEQUENCE</scope>
    <source>
        <strain evidence="3">Expedition CK06-06</strain>
    </source>
</reference>
<dbReference type="AlphaFoldDB" id="X1I1U7"/>
<dbReference type="Pfam" id="PF10531">
    <property type="entry name" value="SLBB"/>
    <property type="match status" value="2"/>
</dbReference>
<proteinExistence type="predicted"/>
<accession>X1I1U7</accession>
<feature type="non-terminal residue" evidence="3">
    <location>
        <position position="275"/>
    </location>
</feature>
<dbReference type="PANTHER" id="PTHR33619">
    <property type="entry name" value="POLYSACCHARIDE EXPORT PROTEIN GFCE-RELATED"/>
    <property type="match status" value="1"/>
</dbReference>
<comment type="caution">
    <text evidence="3">The sequence shown here is derived from an EMBL/GenBank/DDBJ whole genome shotgun (WGS) entry which is preliminary data.</text>
</comment>
<dbReference type="InterPro" id="IPR049712">
    <property type="entry name" value="Poly_export"/>
</dbReference>
<evidence type="ECO:0000313" key="3">
    <source>
        <dbReference type="EMBL" id="GAH51503.1"/>
    </source>
</evidence>
<dbReference type="PANTHER" id="PTHR33619:SF3">
    <property type="entry name" value="POLYSACCHARIDE EXPORT PROTEIN GFCE-RELATED"/>
    <property type="match status" value="1"/>
</dbReference>
<gene>
    <name evidence="3" type="ORF">S03H2_39795</name>
</gene>